<dbReference type="AlphaFoldDB" id="A0A7X1MCF6"/>
<keyword evidence="3" id="KW-1185">Reference proteome</keyword>
<feature type="region of interest" description="Disordered" evidence="1">
    <location>
        <begin position="202"/>
        <end position="224"/>
    </location>
</feature>
<name>A0A7X1MCF6_9ACTN</name>
<evidence type="ECO:0000256" key="1">
    <source>
        <dbReference type="SAM" id="MobiDB-lite"/>
    </source>
</evidence>
<dbReference type="Proteomes" id="UP000584670">
    <property type="component" value="Unassembled WGS sequence"/>
</dbReference>
<organism evidence="2 3">
    <name type="scientific">Streptomyces cupreus</name>
    <dbReference type="NCBI Taxonomy" id="2759956"/>
    <lineage>
        <taxon>Bacteria</taxon>
        <taxon>Bacillati</taxon>
        <taxon>Actinomycetota</taxon>
        <taxon>Actinomycetes</taxon>
        <taxon>Kitasatosporales</taxon>
        <taxon>Streptomycetaceae</taxon>
        <taxon>Streptomyces</taxon>
    </lineage>
</organism>
<proteinExistence type="predicted"/>
<gene>
    <name evidence="2" type="ORF">H4N64_30640</name>
</gene>
<accession>A0A7X1MCF6</accession>
<dbReference type="EMBL" id="JACMSF010000041">
    <property type="protein sequence ID" value="MBC2905841.1"/>
    <property type="molecule type" value="Genomic_DNA"/>
</dbReference>
<evidence type="ECO:0008006" key="4">
    <source>
        <dbReference type="Google" id="ProtNLM"/>
    </source>
</evidence>
<dbReference type="RefSeq" id="WP_186285685.1">
    <property type="nucleotide sequence ID" value="NZ_JACMSF010000041.1"/>
</dbReference>
<reference evidence="2 3" key="1">
    <citation type="submission" date="2020-08" db="EMBL/GenBank/DDBJ databases">
        <title>Streptomyces sp. PSKA01 genome sequencing and assembly.</title>
        <authorList>
            <person name="Mandal S."/>
            <person name="Maiti P.K."/>
            <person name="Das P."/>
        </authorList>
    </citation>
    <scope>NUCLEOTIDE SEQUENCE [LARGE SCALE GENOMIC DNA]</scope>
    <source>
        <strain evidence="2 3">PSKA01</strain>
    </source>
</reference>
<protein>
    <recommendedName>
        <fullName evidence="4">Tat pathway signal sequence domain protein</fullName>
    </recommendedName>
</protein>
<evidence type="ECO:0000313" key="2">
    <source>
        <dbReference type="EMBL" id="MBC2905841.1"/>
    </source>
</evidence>
<evidence type="ECO:0000313" key="3">
    <source>
        <dbReference type="Proteomes" id="UP000584670"/>
    </source>
</evidence>
<sequence length="224" mass="23710">MTGTGPVEPVNAPDADGSFEVIGADAPRLTDRVAQRWGALPPRARKSAVAAGLALLTAVGALLLAPDDPETREPLDLSAWPADVTRWDYLGLAEHPNSPTTRGSYRFAVSVLRGPDVTLRVTGAAFDGLRAQSTPRPEFTVPGGATRRITVEISVSDCSELPLDAGFHYLDVTLRNTHAIQRHSFIFGGAFSRDLSDLLHEACDPIPPGPGPRPIGSASSQNAD</sequence>
<comment type="caution">
    <text evidence="2">The sequence shown here is derived from an EMBL/GenBank/DDBJ whole genome shotgun (WGS) entry which is preliminary data.</text>
</comment>